<feature type="domain" description="TaqI-like C-terminal specificity" evidence="9">
    <location>
        <begin position="1023"/>
        <end position="1186"/>
    </location>
</feature>
<evidence type="ECO:0000256" key="4">
    <source>
        <dbReference type="ARBA" id="ARBA00022691"/>
    </source>
</evidence>
<keyword evidence="4" id="KW-0949">S-adenosyl-L-methionine</keyword>
<organism evidence="10 11">
    <name type="scientific">Kuenenia stuttgartiensis</name>
    <dbReference type="NCBI Taxonomy" id="174633"/>
    <lineage>
        <taxon>Bacteria</taxon>
        <taxon>Pseudomonadati</taxon>
        <taxon>Planctomycetota</taxon>
        <taxon>Candidatus Brocadiia</taxon>
        <taxon>Candidatus Brocadiales</taxon>
        <taxon>Candidatus Brocadiaceae</taxon>
        <taxon>Candidatus Kuenenia</taxon>
    </lineage>
</organism>
<dbReference type="AlphaFoldDB" id="A0A2C9CJI9"/>
<dbReference type="GO" id="GO:0032259">
    <property type="term" value="P:methylation"/>
    <property type="evidence" value="ECO:0007669"/>
    <property type="project" value="UniProtKB-KW"/>
</dbReference>
<evidence type="ECO:0000256" key="1">
    <source>
        <dbReference type="ARBA" id="ARBA00011900"/>
    </source>
</evidence>
<dbReference type="RefSeq" id="WP_099325595.1">
    <property type="nucleotide sequence ID" value="NZ_LT934425.1"/>
</dbReference>
<dbReference type="PROSITE" id="PS00092">
    <property type="entry name" value="N6_MTASE"/>
    <property type="match status" value="1"/>
</dbReference>
<dbReference type="SUPFAM" id="SSF53335">
    <property type="entry name" value="S-adenosyl-L-methionine-dependent methyltransferases"/>
    <property type="match status" value="1"/>
</dbReference>
<dbReference type="EMBL" id="LT934425">
    <property type="protein sequence ID" value="SOH04937.1"/>
    <property type="molecule type" value="Genomic_DNA"/>
</dbReference>
<keyword evidence="6" id="KW-0238">DNA-binding</keyword>
<dbReference type="GO" id="GO:0009007">
    <property type="term" value="F:site-specific DNA-methyltransferase (adenine-specific) activity"/>
    <property type="evidence" value="ECO:0007669"/>
    <property type="project" value="UniProtKB-EC"/>
</dbReference>
<dbReference type="InterPro" id="IPR002052">
    <property type="entry name" value="DNA_methylase_N6_adenine_CS"/>
</dbReference>
<evidence type="ECO:0000313" key="10">
    <source>
        <dbReference type="EMBL" id="SOH04937.1"/>
    </source>
</evidence>
<evidence type="ECO:0000256" key="7">
    <source>
        <dbReference type="ARBA" id="ARBA00047942"/>
    </source>
</evidence>
<gene>
    <name evidence="10" type="ORF">KSMBR1_2450</name>
</gene>
<evidence type="ECO:0000313" key="11">
    <source>
        <dbReference type="Proteomes" id="UP000221734"/>
    </source>
</evidence>
<dbReference type="Pfam" id="PF12950">
    <property type="entry name" value="TaqI_C"/>
    <property type="match status" value="1"/>
</dbReference>
<dbReference type="InterPro" id="IPR050953">
    <property type="entry name" value="N4_N6_ade-DNA_methylase"/>
</dbReference>
<reference evidence="11" key="1">
    <citation type="submission" date="2017-10" db="EMBL/GenBank/DDBJ databases">
        <authorList>
            <person name="Frank J."/>
        </authorList>
    </citation>
    <scope>NUCLEOTIDE SEQUENCE [LARGE SCALE GENOMIC DNA]</scope>
</reference>
<dbReference type="PRINTS" id="PR00507">
    <property type="entry name" value="N12N6MTFRASE"/>
</dbReference>
<comment type="catalytic activity">
    <reaction evidence="7">
        <text>a 2'-deoxyadenosine in DNA + S-adenosyl-L-methionine = an N(6)-methyl-2'-deoxyadenosine in DNA + S-adenosyl-L-homocysteine + H(+)</text>
        <dbReference type="Rhea" id="RHEA:15197"/>
        <dbReference type="Rhea" id="RHEA-COMP:12418"/>
        <dbReference type="Rhea" id="RHEA-COMP:12419"/>
        <dbReference type="ChEBI" id="CHEBI:15378"/>
        <dbReference type="ChEBI" id="CHEBI:57856"/>
        <dbReference type="ChEBI" id="CHEBI:59789"/>
        <dbReference type="ChEBI" id="CHEBI:90615"/>
        <dbReference type="ChEBI" id="CHEBI:90616"/>
        <dbReference type="EC" id="2.1.1.72"/>
    </reaction>
</comment>
<dbReference type="REBASE" id="223647">
    <property type="entry name" value="KstMBR1ORF2450P"/>
</dbReference>
<dbReference type="InterPro" id="IPR025931">
    <property type="entry name" value="TaqI_C"/>
</dbReference>
<protein>
    <recommendedName>
        <fullName evidence="1">site-specific DNA-methyltransferase (adenine-specific)</fullName>
        <ecNumber evidence="1">2.1.1.72</ecNumber>
    </recommendedName>
</protein>
<dbReference type="GO" id="GO:0009307">
    <property type="term" value="P:DNA restriction-modification system"/>
    <property type="evidence" value="ECO:0007669"/>
    <property type="project" value="UniProtKB-KW"/>
</dbReference>
<keyword evidence="2" id="KW-0489">Methyltransferase</keyword>
<dbReference type="Pfam" id="PF07669">
    <property type="entry name" value="Eco57I"/>
    <property type="match status" value="1"/>
</dbReference>
<keyword evidence="11" id="KW-1185">Reference proteome</keyword>
<proteinExistence type="predicted"/>
<dbReference type="Gene3D" id="3.40.50.150">
    <property type="entry name" value="Vaccinia Virus protein VP39"/>
    <property type="match status" value="1"/>
</dbReference>
<dbReference type="InterPro" id="IPR011639">
    <property type="entry name" value="MethylTrfase_TaqI-like_dom"/>
</dbReference>
<keyword evidence="3" id="KW-0808">Transferase</keyword>
<feature type="domain" description="Type II methyltransferase M.TaqI-like" evidence="8">
    <location>
        <begin position="611"/>
        <end position="886"/>
    </location>
</feature>
<evidence type="ECO:0000256" key="5">
    <source>
        <dbReference type="ARBA" id="ARBA00022747"/>
    </source>
</evidence>
<dbReference type="Proteomes" id="UP000221734">
    <property type="component" value="Chromosome Kuenenia_stuttgartiensis_MBR1"/>
</dbReference>
<accession>A0A2C9CJI9</accession>
<name>A0A2C9CJI9_KUEST</name>
<dbReference type="EC" id="2.1.1.72" evidence="1"/>
<evidence type="ECO:0000256" key="6">
    <source>
        <dbReference type="ARBA" id="ARBA00023125"/>
    </source>
</evidence>
<dbReference type="OrthoDB" id="249114at2"/>
<evidence type="ECO:0000256" key="3">
    <source>
        <dbReference type="ARBA" id="ARBA00022679"/>
    </source>
</evidence>
<evidence type="ECO:0000259" key="9">
    <source>
        <dbReference type="Pfam" id="PF12950"/>
    </source>
</evidence>
<dbReference type="GO" id="GO:0003677">
    <property type="term" value="F:DNA binding"/>
    <property type="evidence" value="ECO:0007669"/>
    <property type="project" value="UniProtKB-KW"/>
</dbReference>
<dbReference type="PANTHER" id="PTHR33841">
    <property type="entry name" value="DNA METHYLTRANSFERASE YEEA-RELATED"/>
    <property type="match status" value="1"/>
</dbReference>
<evidence type="ECO:0000256" key="2">
    <source>
        <dbReference type="ARBA" id="ARBA00022603"/>
    </source>
</evidence>
<dbReference type="KEGG" id="kst:KSMBR1_2450"/>
<dbReference type="PANTHER" id="PTHR33841:SF1">
    <property type="entry name" value="DNA METHYLTRANSFERASE A"/>
    <property type="match status" value="1"/>
</dbReference>
<evidence type="ECO:0000259" key="8">
    <source>
        <dbReference type="Pfam" id="PF07669"/>
    </source>
</evidence>
<sequence length="1244" mass="143188">MDKQQAKQIIQETFENPFDKGRFTLFIKNLLNHIEENRIPPRHGQFIPDAYKPYISSLARIGKFNDNENRVDILIIKLQKETSLERARTMQRNFVAGYLQGKYGSSNEKEAALVAFVSPDSADWRFSLVKMDYKFEQTQAGRMKVKEEFTPARRWSFLVGANETSHTAQSRLVNMLANDEHNPTLKELEQAFDIETVTEEFFREYRGLFIRTKEELDKIVETGFKPVSTSLKKEFESKGVDTVNFAKKLLGQIVFLYFLQKKGWFGVAREAEWGTGSKHFLRELFEKRHGDYKNFFNDILEPLFYEALRNDRSHDDHYYSQFNCKIPFLNGGLFDPIGNNGGYNWVHNDICLPDSLFSNKNKTKEGDEGNGILDIFDRYNFTVREDEPLEKEVAIDPELLGKAYEKFNAVRPDNFEEYEKALKSGKKGEESKFNKQYGVYYTPREIVHYMCQQSLINYLHTELIASNPDRVPNPVRVKDIETLIHFGEQVSENEEIALIKEQIILEGKQKSSDYKSKLPESIRKNAVLIDQKLADITVCDPAVGSGAFPVGMMSEIVKARNALAPFIVTQASLSACVDAQAGSLSPGTLSGLRLDTPRTTYDFKRQCIEKSLYGVDIDPGAVEIAKLRLWLSLVVDEDDIKTIKPLPNLDYRIMQGNSLIEILNNEFFDVAFNQEKKALIEQLKKAKDELFAISTPSLKDAKRKEIEALIAKIIEHDKKAAIEKINLEIRSKKEQGKLFNDKIIEEVNSKRILELEGKIQKIKDLKIPGPSEHFEWHLNFVEVFLEKGRFDIVIANPPYLRIQEIQKNTPELAGKLKDCYLSASGSFDIYACFVELGIRLMHDSGNIAYILPHKFFQASFGKNLRKLISSQKLLRKIVDFGSSQVFESATTYTCLLFLSSQNKNFKFAELKPNTKLDDLNDVFASINSNNDLRSENVDVAIISNNTVTEKEWHFSASSAGNILSKLKQQPRTLADICEKIFVGLQTSADKIYFLEHISEKDGVINAFSKSLDREISIEKEIVKPLLKGADVHRYSKLQPKIWCIFPYELKNNKVFLYSQKEIKRKFPLAWKYLLENKNELENREHGRFKKNWWCFSRPQNLTEFEKMKILTPDIASNCQMTIDDKGLYHTTTVYSFVFKENGKESSKYFLALLNSKLLWYFLTTTGSVLRGGFFRFKTNYLLPFPIPKELSQSEQKPFIAVVDQILITKKKDPSTDTSAMERQIDQMVYKLYDLTPEEIAIVEG</sequence>
<dbReference type="InterPro" id="IPR029063">
    <property type="entry name" value="SAM-dependent_MTases_sf"/>
</dbReference>
<keyword evidence="5" id="KW-0680">Restriction system</keyword>